<name>A0A8J4E7V5_9ACTN</name>
<dbReference type="Proteomes" id="UP000612585">
    <property type="component" value="Unassembled WGS sequence"/>
</dbReference>
<accession>A0A8J4E7V5</accession>
<evidence type="ECO:0000313" key="3">
    <source>
        <dbReference type="Proteomes" id="UP000612585"/>
    </source>
</evidence>
<dbReference type="Pfam" id="PF06964">
    <property type="entry name" value="Alpha-L-AF_C"/>
    <property type="match status" value="1"/>
</dbReference>
<proteinExistence type="predicted"/>
<dbReference type="PANTHER" id="PTHR31776:SF26">
    <property type="entry name" value="SECRETED ARABINOSIDASE"/>
    <property type="match status" value="1"/>
</dbReference>
<evidence type="ECO:0000313" key="2">
    <source>
        <dbReference type="EMBL" id="GIJ64603.1"/>
    </source>
</evidence>
<dbReference type="GO" id="GO:0046556">
    <property type="term" value="F:alpha-L-arabinofuranosidase activity"/>
    <property type="evidence" value="ECO:0007669"/>
    <property type="project" value="InterPro"/>
</dbReference>
<dbReference type="EMBL" id="BOPG01000122">
    <property type="protein sequence ID" value="GIJ64603.1"/>
    <property type="molecule type" value="Genomic_DNA"/>
</dbReference>
<dbReference type="GO" id="GO:0046373">
    <property type="term" value="P:L-arabinose metabolic process"/>
    <property type="evidence" value="ECO:0007669"/>
    <property type="project" value="InterPro"/>
</dbReference>
<protein>
    <recommendedName>
        <fullName evidence="1">Alpha-L-arabinofuranosidase C-terminal domain-containing protein</fullName>
    </recommendedName>
</protein>
<reference evidence="2" key="1">
    <citation type="submission" date="2021-01" db="EMBL/GenBank/DDBJ databases">
        <title>Whole genome shotgun sequence of Virgisporangium aurantiacum NBRC 16421.</title>
        <authorList>
            <person name="Komaki H."/>
            <person name="Tamura T."/>
        </authorList>
    </citation>
    <scope>NUCLEOTIDE SEQUENCE</scope>
    <source>
        <strain evidence="2">NBRC 16421</strain>
    </source>
</reference>
<keyword evidence="3" id="KW-1185">Reference proteome</keyword>
<dbReference type="AlphaFoldDB" id="A0A8J4E7V5"/>
<sequence length="329" mass="35956">MLNALAEDAFMIGLEANGDVVRLASYVPLLAKNGRTQWTPDLIYFDNERVLPSLNYHVQRMFSMTVGDHVVEVEVEGAPEFRCLPQPFVTIGLDTGGFEVDFTDISLNGVAAEPVRVVPGDGRVVLPVRTENDGYTVRLAATPRARTEGHEIGFGVHFGAVGSPDSWEWHFGSWLDRNLTAQYTADVDRDELLPSIPFCIEIGRTYEIEIRVAEAGRRIEYRLGGVLVHEYADPGILERRFAAGLVTGKGRNALRVVNATAEETRIELVLGSGRSLAGARVTRLAADPTAGAPFEPAPAESAVSWLESAVFTVSPYSFTVVEWPGRLGQ</sequence>
<dbReference type="SMART" id="SM00813">
    <property type="entry name" value="Alpha-L-AF_C"/>
    <property type="match status" value="1"/>
</dbReference>
<dbReference type="InterPro" id="IPR010720">
    <property type="entry name" value="Alpha-L-AF_C"/>
</dbReference>
<comment type="caution">
    <text evidence="2">The sequence shown here is derived from an EMBL/GenBank/DDBJ whole genome shotgun (WGS) entry which is preliminary data.</text>
</comment>
<feature type="domain" description="Alpha-L-arabinofuranosidase C-terminal" evidence="1">
    <location>
        <begin position="1"/>
        <end position="317"/>
    </location>
</feature>
<dbReference type="InterPro" id="IPR051563">
    <property type="entry name" value="Glycosyl_Hydrolase_51"/>
</dbReference>
<organism evidence="2 3">
    <name type="scientific">Virgisporangium aurantiacum</name>
    <dbReference type="NCBI Taxonomy" id="175570"/>
    <lineage>
        <taxon>Bacteria</taxon>
        <taxon>Bacillati</taxon>
        <taxon>Actinomycetota</taxon>
        <taxon>Actinomycetes</taxon>
        <taxon>Micromonosporales</taxon>
        <taxon>Micromonosporaceae</taxon>
        <taxon>Virgisporangium</taxon>
    </lineage>
</organism>
<dbReference type="Gene3D" id="3.20.20.80">
    <property type="entry name" value="Glycosidases"/>
    <property type="match status" value="1"/>
</dbReference>
<evidence type="ECO:0000259" key="1">
    <source>
        <dbReference type="SMART" id="SM00813"/>
    </source>
</evidence>
<dbReference type="PANTHER" id="PTHR31776">
    <property type="entry name" value="ALPHA-L-ARABINOFURANOSIDASE 1"/>
    <property type="match status" value="1"/>
</dbReference>
<gene>
    <name evidence="2" type="ORF">Vau01_121190</name>
</gene>